<reference evidence="2" key="2">
    <citation type="journal article" date="2021" name="Syst. Appl. Microbiol.">
        <title>Roseomonas hellenica sp. nov., isolated from roots of wild-growing Alkanna tinctoria.</title>
        <authorList>
            <person name="Rat A."/>
            <person name="Naranjo H.D."/>
            <person name="Lebbe L."/>
            <person name="Cnockaert M."/>
            <person name="Krigas N."/>
            <person name="Grigoriadou K."/>
            <person name="Maloupa E."/>
            <person name="Willems A."/>
        </authorList>
    </citation>
    <scope>NUCLEOTIDE SEQUENCE</scope>
    <source>
        <strain evidence="2">LMG 28251</strain>
    </source>
</reference>
<sequence length="57" mass="5699">MRPIALAFAALAIGLVVAASPARAGIRTDNGSLQNPNSITIIQTQASQAPAVAGREG</sequence>
<feature type="signal peptide" evidence="1">
    <location>
        <begin position="1"/>
        <end position="24"/>
    </location>
</feature>
<keyword evidence="3" id="KW-1185">Reference proteome</keyword>
<dbReference type="RefSeq" id="WP_211875892.1">
    <property type="nucleotide sequence ID" value="NZ_JAAEDH010000025.1"/>
</dbReference>
<accession>A0AAF1JZQ3</accession>
<evidence type="ECO:0000313" key="2">
    <source>
        <dbReference type="EMBL" id="MBR0657025.1"/>
    </source>
</evidence>
<reference evidence="2" key="1">
    <citation type="submission" date="2020-01" db="EMBL/GenBank/DDBJ databases">
        <authorList>
            <person name="Rat A."/>
        </authorList>
    </citation>
    <scope>NUCLEOTIDE SEQUENCE</scope>
    <source>
        <strain evidence="2">LMG 28251</strain>
    </source>
</reference>
<feature type="chain" id="PRO_5042015015" evidence="1">
    <location>
        <begin position="25"/>
        <end position="57"/>
    </location>
</feature>
<organism evidence="2 3">
    <name type="scientific">Plastoroseomonas arctica</name>
    <dbReference type="NCBI Taxonomy" id="1509237"/>
    <lineage>
        <taxon>Bacteria</taxon>
        <taxon>Pseudomonadati</taxon>
        <taxon>Pseudomonadota</taxon>
        <taxon>Alphaproteobacteria</taxon>
        <taxon>Acetobacterales</taxon>
        <taxon>Acetobacteraceae</taxon>
        <taxon>Plastoroseomonas</taxon>
    </lineage>
</organism>
<evidence type="ECO:0000256" key="1">
    <source>
        <dbReference type="SAM" id="SignalP"/>
    </source>
</evidence>
<keyword evidence="1" id="KW-0732">Signal</keyword>
<name>A0AAF1JZQ3_9PROT</name>
<gene>
    <name evidence="2" type="ORF">GXW79_18255</name>
</gene>
<protein>
    <submittedName>
        <fullName evidence="2">Uncharacterized protein</fullName>
    </submittedName>
</protein>
<evidence type="ECO:0000313" key="3">
    <source>
        <dbReference type="Proteomes" id="UP001196068"/>
    </source>
</evidence>
<dbReference type="Proteomes" id="UP001196068">
    <property type="component" value="Unassembled WGS sequence"/>
</dbReference>
<proteinExistence type="predicted"/>
<dbReference type="AlphaFoldDB" id="A0AAF1JZQ3"/>
<dbReference type="EMBL" id="JAAEDH010000025">
    <property type="protein sequence ID" value="MBR0657025.1"/>
    <property type="molecule type" value="Genomic_DNA"/>
</dbReference>
<comment type="caution">
    <text evidence="2">The sequence shown here is derived from an EMBL/GenBank/DDBJ whole genome shotgun (WGS) entry which is preliminary data.</text>
</comment>